<dbReference type="CDD" id="cd00051">
    <property type="entry name" value="EFh"/>
    <property type="match status" value="1"/>
</dbReference>
<keyword evidence="3" id="KW-0963">Cytoplasm</keyword>
<name>A0A1V9ZM68_ACHHY</name>
<dbReference type="InterPro" id="IPR051426">
    <property type="entry name" value="Peflin/Sorcin_CaBP"/>
</dbReference>
<keyword evidence="5" id="KW-0677">Repeat</keyword>
<reference evidence="8 9" key="1">
    <citation type="journal article" date="2014" name="Genome Biol. Evol.">
        <title>The secreted proteins of Achlya hypogyna and Thraustotheca clavata identify the ancestral oomycete secretome and reveal gene acquisitions by horizontal gene transfer.</title>
        <authorList>
            <person name="Misner I."/>
            <person name="Blouin N."/>
            <person name="Leonard G."/>
            <person name="Richards T.A."/>
            <person name="Lane C.E."/>
        </authorList>
    </citation>
    <scope>NUCLEOTIDE SEQUENCE [LARGE SCALE GENOMIC DNA]</scope>
    <source>
        <strain evidence="8 9">ATCC 48635</strain>
    </source>
</reference>
<sequence>MAPPAGVLRSADVQRVRARMAAEEDAQLWWRHAKKKHVVTSPIQKALERELTLDEERDWMKKHKKTRKFEFTGAEKRILRQWFDVLDADHSGTVTTEELQDTLLTLGLASTADETQTIVNMIDTDGSGSVDFDEFVLALMPQSDKEGASDYARRERSFLGLKRSMEAQTKGLLDAKTHVSIERRKFLVNTITSRKCEDIDVAVSHALQETTKKRAPQRPSVNTLRLDGLNDVFRRSAAASQARLNAARQSVKPPEDMAATQAEVARRLEEQARLRGGCGSEQAVYMSSTRLPLIVSPVRAISEKRML</sequence>
<keyword evidence="9" id="KW-1185">Reference proteome</keyword>
<dbReference type="GO" id="GO:0005737">
    <property type="term" value="C:cytoplasm"/>
    <property type="evidence" value="ECO:0007669"/>
    <property type="project" value="UniProtKB-SubCell"/>
</dbReference>
<evidence type="ECO:0000313" key="8">
    <source>
        <dbReference type="EMBL" id="OQR99041.1"/>
    </source>
</evidence>
<feature type="domain" description="EF-hand" evidence="7">
    <location>
        <begin position="74"/>
        <end position="109"/>
    </location>
</feature>
<evidence type="ECO:0000256" key="6">
    <source>
        <dbReference type="ARBA" id="ARBA00022837"/>
    </source>
</evidence>
<dbReference type="GO" id="GO:0043226">
    <property type="term" value="C:organelle"/>
    <property type="evidence" value="ECO:0007669"/>
    <property type="project" value="UniProtKB-ARBA"/>
</dbReference>
<evidence type="ECO:0000256" key="2">
    <source>
        <dbReference type="ARBA" id="ARBA00005253"/>
    </source>
</evidence>
<proteinExistence type="inferred from homology"/>
<dbReference type="GO" id="GO:0005509">
    <property type="term" value="F:calcium ion binding"/>
    <property type="evidence" value="ECO:0007669"/>
    <property type="project" value="InterPro"/>
</dbReference>
<evidence type="ECO:0000256" key="3">
    <source>
        <dbReference type="ARBA" id="ARBA00022490"/>
    </source>
</evidence>
<evidence type="ECO:0000259" key="7">
    <source>
        <dbReference type="PROSITE" id="PS50222"/>
    </source>
</evidence>
<evidence type="ECO:0000256" key="5">
    <source>
        <dbReference type="ARBA" id="ARBA00022737"/>
    </source>
</evidence>
<dbReference type="GO" id="GO:0048306">
    <property type="term" value="F:calcium-dependent protein binding"/>
    <property type="evidence" value="ECO:0007669"/>
    <property type="project" value="UniProtKB-ARBA"/>
</dbReference>
<dbReference type="Proteomes" id="UP000243579">
    <property type="component" value="Unassembled WGS sequence"/>
</dbReference>
<dbReference type="AlphaFoldDB" id="A0A1V9ZM68"/>
<feature type="domain" description="EF-hand" evidence="7">
    <location>
        <begin position="110"/>
        <end position="145"/>
    </location>
</feature>
<keyword evidence="6" id="KW-0106">Calcium</keyword>
<comment type="subcellular location">
    <subcellularLocation>
        <location evidence="1">Cytoplasm</location>
    </subcellularLocation>
</comment>
<accession>A0A1V9ZM68</accession>
<gene>
    <name evidence="8" type="ORF">ACHHYP_07418</name>
</gene>
<dbReference type="OrthoDB" id="418595at2759"/>
<dbReference type="Pfam" id="PF13499">
    <property type="entry name" value="EF-hand_7"/>
    <property type="match status" value="1"/>
</dbReference>
<dbReference type="PANTHER" id="PTHR46212">
    <property type="entry name" value="PEFLIN"/>
    <property type="match status" value="1"/>
</dbReference>
<evidence type="ECO:0000313" key="9">
    <source>
        <dbReference type="Proteomes" id="UP000243579"/>
    </source>
</evidence>
<dbReference type="InterPro" id="IPR011992">
    <property type="entry name" value="EF-hand-dom_pair"/>
</dbReference>
<comment type="similarity">
    <text evidence="2">Belongs to the centrin family.</text>
</comment>
<dbReference type="PROSITE" id="PS50222">
    <property type="entry name" value="EF_HAND_2"/>
    <property type="match status" value="2"/>
</dbReference>
<dbReference type="STRING" id="1202772.A0A1V9ZM68"/>
<comment type="caution">
    <text evidence="8">The sequence shown here is derived from an EMBL/GenBank/DDBJ whole genome shotgun (WGS) entry which is preliminary data.</text>
</comment>
<dbReference type="InterPro" id="IPR002048">
    <property type="entry name" value="EF_hand_dom"/>
</dbReference>
<protein>
    <recommendedName>
        <fullName evidence="7">EF-hand domain-containing protein</fullName>
    </recommendedName>
</protein>
<dbReference type="Gene3D" id="1.10.238.10">
    <property type="entry name" value="EF-hand"/>
    <property type="match status" value="1"/>
</dbReference>
<dbReference type="SUPFAM" id="SSF47473">
    <property type="entry name" value="EF-hand"/>
    <property type="match status" value="1"/>
</dbReference>
<dbReference type="PANTHER" id="PTHR46212:SF3">
    <property type="entry name" value="GH27120P"/>
    <property type="match status" value="1"/>
</dbReference>
<dbReference type="InterPro" id="IPR018247">
    <property type="entry name" value="EF_Hand_1_Ca_BS"/>
</dbReference>
<organism evidence="8 9">
    <name type="scientific">Achlya hypogyna</name>
    <name type="common">Oomycete</name>
    <name type="synonym">Protoachlya hypogyna</name>
    <dbReference type="NCBI Taxonomy" id="1202772"/>
    <lineage>
        <taxon>Eukaryota</taxon>
        <taxon>Sar</taxon>
        <taxon>Stramenopiles</taxon>
        <taxon>Oomycota</taxon>
        <taxon>Saprolegniomycetes</taxon>
        <taxon>Saprolegniales</taxon>
        <taxon>Achlyaceae</taxon>
        <taxon>Achlya</taxon>
    </lineage>
</organism>
<dbReference type="SMART" id="SM00054">
    <property type="entry name" value="EFh"/>
    <property type="match status" value="2"/>
</dbReference>
<dbReference type="EMBL" id="JNBR01000075">
    <property type="protein sequence ID" value="OQR99041.1"/>
    <property type="molecule type" value="Genomic_DNA"/>
</dbReference>
<dbReference type="PROSITE" id="PS00018">
    <property type="entry name" value="EF_HAND_1"/>
    <property type="match status" value="2"/>
</dbReference>
<evidence type="ECO:0000256" key="1">
    <source>
        <dbReference type="ARBA" id="ARBA00004496"/>
    </source>
</evidence>
<dbReference type="FunFam" id="1.10.238.10:FF:000178">
    <property type="entry name" value="Calmodulin-2 A"/>
    <property type="match status" value="1"/>
</dbReference>
<evidence type="ECO:0000256" key="4">
    <source>
        <dbReference type="ARBA" id="ARBA00022723"/>
    </source>
</evidence>
<keyword evidence="4" id="KW-0479">Metal-binding</keyword>